<accession>A0AAW7X738</accession>
<reference evidence="1" key="1">
    <citation type="submission" date="2023-07" db="EMBL/GenBank/DDBJ databases">
        <title>Genome content predicts the carbon catabolic preferences of heterotrophic bacteria.</title>
        <authorList>
            <person name="Gralka M."/>
        </authorList>
    </citation>
    <scope>NUCLEOTIDE SEQUENCE</scope>
    <source>
        <strain evidence="1">I3M17_2</strain>
    </source>
</reference>
<dbReference type="RefSeq" id="WP_303492211.1">
    <property type="nucleotide sequence ID" value="NZ_JAUOPB010000004.1"/>
</dbReference>
<dbReference type="AlphaFoldDB" id="A0AAW7X738"/>
<evidence type="ECO:0000313" key="1">
    <source>
        <dbReference type="EMBL" id="MDO6422292.1"/>
    </source>
</evidence>
<evidence type="ECO:0000313" key="2">
    <source>
        <dbReference type="Proteomes" id="UP001169760"/>
    </source>
</evidence>
<dbReference type="InterPro" id="IPR049249">
    <property type="entry name" value="DUF6882"/>
</dbReference>
<gene>
    <name evidence="1" type="ORF">Q4521_07385</name>
</gene>
<name>A0AAW7X738_9GAMM</name>
<organism evidence="1 2">
    <name type="scientific">Saccharophagus degradans</name>
    <dbReference type="NCBI Taxonomy" id="86304"/>
    <lineage>
        <taxon>Bacteria</taxon>
        <taxon>Pseudomonadati</taxon>
        <taxon>Pseudomonadota</taxon>
        <taxon>Gammaproteobacteria</taxon>
        <taxon>Cellvibrionales</taxon>
        <taxon>Cellvibrionaceae</taxon>
        <taxon>Saccharophagus</taxon>
    </lineage>
</organism>
<sequence length="254" mass="29133">MSDSENKVECNTHGSTNATFLCRHLIEGEKRGFNLGVDPENPDDLWPDAWCDECEEVLEAEGEWNDKSEKFADIKLLCSGCYEDIRDRNWVQDEDVFHDLVKSSFSFIEPRHQVFLSKYKAGEHERWDWYQETAKLVFSHNGKPQVEADIQFSGTNSTKSNTWMWAWANDSLEEKVKSSSRDIKALGEELGLKQLVAGRYTATEVDGWEMTSVLAKHLNAIGVYRTPSDTGFTYMVITKAKWVNKNKITKLFGL</sequence>
<dbReference type="EMBL" id="JAUOPB010000004">
    <property type="protein sequence ID" value="MDO6422292.1"/>
    <property type="molecule type" value="Genomic_DNA"/>
</dbReference>
<proteinExistence type="predicted"/>
<dbReference type="Pfam" id="PF21813">
    <property type="entry name" value="DUF6882"/>
    <property type="match status" value="1"/>
</dbReference>
<dbReference type="Proteomes" id="UP001169760">
    <property type="component" value="Unassembled WGS sequence"/>
</dbReference>
<comment type="caution">
    <text evidence="1">The sequence shown here is derived from an EMBL/GenBank/DDBJ whole genome shotgun (WGS) entry which is preliminary data.</text>
</comment>
<protein>
    <submittedName>
        <fullName evidence="1">Uncharacterized protein</fullName>
    </submittedName>
</protein>